<dbReference type="PANTHER" id="PTHR35936:SF25">
    <property type="entry name" value="ABC TRANSPORTER SUBSTRATE-BINDING PROTEIN"/>
    <property type="match status" value="1"/>
</dbReference>
<gene>
    <name evidence="4" type="ORF">GW587_04715</name>
</gene>
<evidence type="ECO:0000256" key="1">
    <source>
        <dbReference type="ARBA" id="ARBA00022729"/>
    </source>
</evidence>
<evidence type="ECO:0000256" key="2">
    <source>
        <dbReference type="SAM" id="SignalP"/>
    </source>
</evidence>
<evidence type="ECO:0000259" key="3">
    <source>
        <dbReference type="Pfam" id="PF00497"/>
    </source>
</evidence>
<feature type="chain" id="PRO_5045853523" evidence="2">
    <location>
        <begin position="18"/>
        <end position="264"/>
    </location>
</feature>
<dbReference type="Gene3D" id="3.40.190.10">
    <property type="entry name" value="Periplasmic binding protein-like II"/>
    <property type="match status" value="2"/>
</dbReference>
<dbReference type="SUPFAM" id="SSF53850">
    <property type="entry name" value="Periplasmic binding protein-like II"/>
    <property type="match status" value="1"/>
</dbReference>
<reference evidence="4 5" key="1">
    <citation type="submission" date="2020-01" db="EMBL/GenBank/DDBJ databases">
        <authorList>
            <person name="Lee S.D."/>
        </authorList>
    </citation>
    <scope>NUCLEOTIDE SEQUENCE [LARGE SCALE GENOMIC DNA]</scope>
    <source>
        <strain evidence="4 5">SAP-35</strain>
    </source>
</reference>
<dbReference type="EMBL" id="JAADJT010000002">
    <property type="protein sequence ID" value="NGZ83562.1"/>
    <property type="molecule type" value="Genomic_DNA"/>
</dbReference>
<comment type="caution">
    <text evidence="4">The sequence shown here is derived from an EMBL/GenBank/DDBJ whole genome shotgun (WGS) entry which is preliminary data.</text>
</comment>
<protein>
    <submittedName>
        <fullName evidence="4">Transporter substrate-binding domain-containing protein</fullName>
    </submittedName>
</protein>
<name>A0ABX0FG71_9BURK</name>
<feature type="domain" description="Solute-binding protein family 3/N-terminal" evidence="3">
    <location>
        <begin position="33"/>
        <end position="248"/>
    </location>
</feature>
<accession>A0ABX0FG71</accession>
<dbReference type="Pfam" id="PF00497">
    <property type="entry name" value="SBP_bac_3"/>
    <property type="match status" value="1"/>
</dbReference>
<keyword evidence="1 2" id="KW-0732">Signal</keyword>
<evidence type="ECO:0000313" key="5">
    <source>
        <dbReference type="Proteomes" id="UP000666369"/>
    </source>
</evidence>
<feature type="signal peptide" evidence="2">
    <location>
        <begin position="1"/>
        <end position="17"/>
    </location>
</feature>
<proteinExistence type="predicted"/>
<evidence type="ECO:0000313" key="4">
    <source>
        <dbReference type="EMBL" id="NGZ83562.1"/>
    </source>
</evidence>
<dbReference type="PANTHER" id="PTHR35936">
    <property type="entry name" value="MEMBRANE-BOUND LYTIC MUREIN TRANSGLYCOSYLASE F"/>
    <property type="match status" value="1"/>
</dbReference>
<dbReference type="Proteomes" id="UP000666369">
    <property type="component" value="Unassembled WGS sequence"/>
</dbReference>
<sequence>MAALAVFGLVLGGTAQAGLCSRPIAVPVSANGASFIVEGDRVKGIYPDMLRSLTAKSGCRFVFTAVPRARQVAMFKAGQADLLAPASRTPERDQFGTYVPMINHRAMLISIAGSRAPITSGQDLLERRDLRVAVVRGFDYGEPYMALINELGKQGRLFTEVDVVAVARLLHAGSADVTIMGPTLMAGAIRRDPRVDGIQDKLRTEPIPELPWVASGIYISNALKPEDQAALREMLEKVGKSNQIMEGYLRYFRPDVLSGSVRPR</sequence>
<reference evidence="5" key="2">
    <citation type="submission" date="2023-07" db="EMBL/GenBank/DDBJ databases">
        <title>Duganella aceri sp. nov., isolated from tree sap.</title>
        <authorList>
            <person name="Kim I.S."/>
        </authorList>
    </citation>
    <scope>NUCLEOTIDE SEQUENCE [LARGE SCALE GENOMIC DNA]</scope>
    <source>
        <strain evidence="5">SAP-35</strain>
    </source>
</reference>
<organism evidence="4 5">
    <name type="scientific">Duganella aceris</name>
    <dbReference type="NCBI Taxonomy" id="2703883"/>
    <lineage>
        <taxon>Bacteria</taxon>
        <taxon>Pseudomonadati</taxon>
        <taxon>Pseudomonadota</taxon>
        <taxon>Betaproteobacteria</taxon>
        <taxon>Burkholderiales</taxon>
        <taxon>Oxalobacteraceae</taxon>
        <taxon>Telluria group</taxon>
        <taxon>Duganella</taxon>
    </lineage>
</organism>
<keyword evidence="5" id="KW-1185">Reference proteome</keyword>
<dbReference type="InterPro" id="IPR001638">
    <property type="entry name" value="Solute-binding_3/MltF_N"/>
</dbReference>